<dbReference type="Proteomes" id="UP001595604">
    <property type="component" value="Unassembled WGS sequence"/>
</dbReference>
<comment type="caution">
    <text evidence="1">The sequence shown here is derived from an EMBL/GenBank/DDBJ whole genome shotgun (WGS) entry which is preliminary data.</text>
</comment>
<proteinExistence type="predicted"/>
<dbReference type="EMBL" id="JBHRTQ010000007">
    <property type="protein sequence ID" value="MFC3174362.1"/>
    <property type="molecule type" value="Genomic_DNA"/>
</dbReference>
<evidence type="ECO:0000313" key="1">
    <source>
        <dbReference type="EMBL" id="MFC3174362.1"/>
    </source>
</evidence>
<keyword evidence="2" id="KW-1185">Reference proteome</keyword>
<dbReference type="RefSeq" id="WP_379509719.1">
    <property type="nucleotide sequence ID" value="NZ_JBHRTQ010000007.1"/>
</dbReference>
<organism evidence="1 2">
    <name type="scientific">Novosphingobium bradum</name>
    <dbReference type="NCBI Taxonomy" id="1737444"/>
    <lineage>
        <taxon>Bacteria</taxon>
        <taxon>Pseudomonadati</taxon>
        <taxon>Pseudomonadota</taxon>
        <taxon>Alphaproteobacteria</taxon>
        <taxon>Sphingomonadales</taxon>
        <taxon>Sphingomonadaceae</taxon>
        <taxon>Novosphingobium</taxon>
    </lineage>
</organism>
<evidence type="ECO:0000313" key="2">
    <source>
        <dbReference type="Proteomes" id="UP001595604"/>
    </source>
</evidence>
<sequence>MTALESQLAKDRAVRDAARAVFDARLGQVRRALGERSIPQRVVDEATGRAMAAADEGLAIAKDGKWVLAATALALLAWVLRRPLLNSACQLYEQLLNPEPASRWARLRDWTKRKVIP</sequence>
<evidence type="ECO:0008006" key="3">
    <source>
        <dbReference type="Google" id="ProtNLM"/>
    </source>
</evidence>
<reference evidence="2" key="1">
    <citation type="journal article" date="2019" name="Int. J. Syst. Evol. Microbiol.">
        <title>The Global Catalogue of Microorganisms (GCM) 10K type strain sequencing project: providing services to taxonomists for standard genome sequencing and annotation.</title>
        <authorList>
            <consortium name="The Broad Institute Genomics Platform"/>
            <consortium name="The Broad Institute Genome Sequencing Center for Infectious Disease"/>
            <person name="Wu L."/>
            <person name="Ma J."/>
        </authorList>
    </citation>
    <scope>NUCLEOTIDE SEQUENCE [LARGE SCALE GENOMIC DNA]</scope>
    <source>
        <strain evidence="2">KCTC 42984</strain>
    </source>
</reference>
<name>A0ABV7IQV0_9SPHN</name>
<gene>
    <name evidence="1" type="ORF">ACFOD9_08865</name>
</gene>
<protein>
    <recommendedName>
        <fullName evidence="3">DUF3618 domain-containing protein</fullName>
    </recommendedName>
</protein>
<accession>A0ABV7IQV0</accession>